<name>A0A850Q7W6_9RHOB</name>
<dbReference type="PANTHER" id="PTHR23150:SF19">
    <property type="entry name" value="FORMYLGLYCINE-GENERATING ENZYME"/>
    <property type="match status" value="1"/>
</dbReference>
<proteinExistence type="predicted"/>
<dbReference type="InterPro" id="IPR005532">
    <property type="entry name" value="SUMF_dom"/>
</dbReference>
<gene>
    <name evidence="3" type="ORF">HJ536_04575</name>
</gene>
<dbReference type="EMBL" id="JABCJE010000002">
    <property type="protein sequence ID" value="NVO22625.1"/>
    <property type="molecule type" value="Genomic_DNA"/>
</dbReference>
<sequence length="635" mass="70151">MIHWAAANAVGEVFINGIVKGHCVLIGPYMAVTCAHVLSDATVKPDIEAVLRFPRLNFEAKATISGWRAFDRSLAPGTDIALLTLAGEAPANSWRPMEARRPVYDADVVSLEYLTARCDGDPRAASVQYGEGSVISLTGRRFSDPGMSGTGLFYCDQGERLLGIVAGRPKSEGQTEAYAIPADEIQKLLADCADKPVVDVSLDLFQVLTECFLAEVSENLHSLVQIHVQAATKVLGKPSEVWTEYDIQDLCCLHSTMERAGYGGVGLPKGVAEALTCLSTLTAELTYDADHCLVAIPVDVETRQKLEALKNNLIAFRQSPFFPEQATQPADTLILEISTSIVFEHLLPLQLSNCNANLQKAAGDVYCGLGRVLPALLGRRADLLPPGTIFADSLELWAPEMVVMPMGRFLMGSLEHEEDRDNNEGPQHEVVIDRPFALARFALTFEEYDLFSEAAGRSKPIDGSTGRDRHPVFNVSWNAAHVWCDWISRKTGATWRLPSEAEWEYACRAGTRTRYFHGDEITTDEANFDGSQIGETYRMKMTPVDHPEFRGNGFGLWQMHGNVYEWCADDWSDDYSSPRTQLALIEQPRTVYKAIRGGSNSSHPRDLRSASRDRYYSSNSSYSVGFRPARSLLPL</sequence>
<dbReference type="InterPro" id="IPR042095">
    <property type="entry name" value="SUMF_sf"/>
</dbReference>
<dbReference type="Proteomes" id="UP000592216">
    <property type="component" value="Unassembled WGS sequence"/>
</dbReference>
<evidence type="ECO:0000259" key="2">
    <source>
        <dbReference type="Pfam" id="PF03781"/>
    </source>
</evidence>
<dbReference type="Gene3D" id="3.90.1580.10">
    <property type="entry name" value="paralog of FGE (formylglycine-generating enzyme)"/>
    <property type="match status" value="1"/>
</dbReference>
<dbReference type="InterPro" id="IPR009003">
    <property type="entry name" value="Peptidase_S1_PA"/>
</dbReference>
<dbReference type="SUPFAM" id="SSF50494">
    <property type="entry name" value="Trypsin-like serine proteases"/>
    <property type="match status" value="1"/>
</dbReference>
<protein>
    <submittedName>
        <fullName evidence="3">SUMF1/EgtB/PvdO family nonheme iron enzyme</fullName>
    </submittedName>
</protein>
<dbReference type="PANTHER" id="PTHR23150">
    <property type="entry name" value="SULFATASE MODIFYING FACTOR 1, 2"/>
    <property type="match status" value="1"/>
</dbReference>
<dbReference type="InterPro" id="IPR016187">
    <property type="entry name" value="CTDL_fold"/>
</dbReference>
<dbReference type="Pfam" id="PF03781">
    <property type="entry name" value="FGE-sulfatase"/>
    <property type="match status" value="1"/>
</dbReference>
<evidence type="ECO:0000313" key="4">
    <source>
        <dbReference type="Proteomes" id="UP000592216"/>
    </source>
</evidence>
<dbReference type="RefSeq" id="WP_177156843.1">
    <property type="nucleotide sequence ID" value="NZ_JABCJE010000002.1"/>
</dbReference>
<dbReference type="GO" id="GO:0120147">
    <property type="term" value="F:formylglycine-generating oxidase activity"/>
    <property type="evidence" value="ECO:0007669"/>
    <property type="project" value="TreeGrafter"/>
</dbReference>
<feature type="compositionally biased region" description="Basic and acidic residues" evidence="1">
    <location>
        <begin position="603"/>
        <end position="615"/>
    </location>
</feature>
<organism evidence="3 4">
    <name type="scientific">Donghicola mangrovi</name>
    <dbReference type="NCBI Taxonomy" id="2729614"/>
    <lineage>
        <taxon>Bacteria</taxon>
        <taxon>Pseudomonadati</taxon>
        <taxon>Pseudomonadota</taxon>
        <taxon>Alphaproteobacteria</taxon>
        <taxon>Rhodobacterales</taxon>
        <taxon>Roseobacteraceae</taxon>
        <taxon>Donghicola</taxon>
    </lineage>
</organism>
<dbReference type="AlphaFoldDB" id="A0A850Q7W6"/>
<evidence type="ECO:0000256" key="1">
    <source>
        <dbReference type="SAM" id="MobiDB-lite"/>
    </source>
</evidence>
<reference evidence="3 4" key="1">
    <citation type="submission" date="2020-04" db="EMBL/GenBank/DDBJ databases">
        <title>Donghicola sp., a member of the Rhodobacteraceae family isolated from mangrove forest in Thailand.</title>
        <authorList>
            <person name="Charoenyingcharoen P."/>
            <person name="Yukphan P."/>
        </authorList>
    </citation>
    <scope>NUCLEOTIDE SEQUENCE [LARGE SCALE GENOMIC DNA]</scope>
    <source>
        <strain evidence="3 4">B5-SW-15</strain>
    </source>
</reference>
<feature type="region of interest" description="Disordered" evidence="1">
    <location>
        <begin position="595"/>
        <end position="624"/>
    </location>
</feature>
<evidence type="ECO:0000313" key="3">
    <source>
        <dbReference type="EMBL" id="NVO22625.1"/>
    </source>
</evidence>
<comment type="caution">
    <text evidence="3">The sequence shown here is derived from an EMBL/GenBank/DDBJ whole genome shotgun (WGS) entry which is preliminary data.</text>
</comment>
<accession>A0A850Q7W6</accession>
<dbReference type="SUPFAM" id="SSF56436">
    <property type="entry name" value="C-type lectin-like"/>
    <property type="match status" value="1"/>
</dbReference>
<dbReference type="InterPro" id="IPR051043">
    <property type="entry name" value="Sulfatase_Mod_Factor_Kinase"/>
</dbReference>
<feature type="domain" description="Sulfatase-modifying factor enzyme-like" evidence="2">
    <location>
        <begin position="398"/>
        <end position="630"/>
    </location>
</feature>